<dbReference type="PANTHER" id="PTHR11616:SF240">
    <property type="entry name" value="BLOATED TUBULES, ISOFORM B-RELATED"/>
    <property type="match status" value="1"/>
</dbReference>
<organism evidence="9 10">
    <name type="scientific">Macrostomum lignano</name>
    <dbReference type="NCBI Taxonomy" id="282301"/>
    <lineage>
        <taxon>Eukaryota</taxon>
        <taxon>Metazoa</taxon>
        <taxon>Spiralia</taxon>
        <taxon>Lophotrochozoa</taxon>
        <taxon>Platyhelminthes</taxon>
        <taxon>Rhabditophora</taxon>
        <taxon>Macrostomorpha</taxon>
        <taxon>Macrostomida</taxon>
        <taxon>Macrostomidae</taxon>
        <taxon>Macrostomum</taxon>
    </lineage>
</organism>
<dbReference type="GO" id="GO:0006865">
    <property type="term" value="P:amino acid transport"/>
    <property type="evidence" value="ECO:0007669"/>
    <property type="project" value="TreeGrafter"/>
</dbReference>
<feature type="binding site" evidence="6">
    <location>
        <position position="284"/>
    </location>
    <ligand>
        <name>Na(+)</name>
        <dbReference type="ChEBI" id="CHEBI:29101"/>
        <label>1</label>
    </ligand>
</feature>
<evidence type="ECO:0000256" key="7">
    <source>
        <dbReference type="RuleBase" id="RU003732"/>
    </source>
</evidence>
<dbReference type="Proteomes" id="UP000095280">
    <property type="component" value="Unplaced"/>
</dbReference>
<dbReference type="GO" id="GO:0015293">
    <property type="term" value="F:symporter activity"/>
    <property type="evidence" value="ECO:0007669"/>
    <property type="project" value="UniProtKB-KW"/>
</dbReference>
<keyword evidence="4 8" id="KW-1133">Transmembrane helix</keyword>
<evidence type="ECO:0000256" key="5">
    <source>
        <dbReference type="ARBA" id="ARBA00023136"/>
    </source>
</evidence>
<proteinExistence type="inferred from homology"/>
<keyword evidence="2 7" id="KW-0813">Transport</keyword>
<evidence type="ECO:0000256" key="2">
    <source>
        <dbReference type="ARBA" id="ARBA00022448"/>
    </source>
</evidence>
<keyword evidence="7" id="KW-0769">Symport</keyword>
<sequence length="295" mass="33427">MKKTQRDGNWSGRLDFTAQLPGLSVGLGNVWRFPYLCFINGGGAFFVPYIIFLLLCGVPVFLLDLSLGQFTSEGPATCWEFAPSLPVVTKLHRILPADEYFKFEDQQRHQQVWLAGLEAVLCLLLSWIVIYCCMVKGIKSSGKWCTSPPCFPYVVLLILFFRGVTLENADRRHPVLHRPRLQRARQSSGLEGRGWPDLLLAVLQLGGGLIYNRFHNNVIRTRSFVTFANCLTSRVRWLRHIQLHRHLAGNLKVPVKDVFAVSCSCSTFWAILFFFMILNLGVDSQVCVVTNIVAH</sequence>
<feature type="transmembrane region" description="Helical" evidence="8">
    <location>
        <begin position="151"/>
        <end position="169"/>
    </location>
</feature>
<dbReference type="Pfam" id="PF00209">
    <property type="entry name" value="SNF"/>
    <property type="match status" value="2"/>
</dbReference>
<dbReference type="PROSITE" id="PS50267">
    <property type="entry name" value="NA_NEUROTRAN_SYMP_3"/>
    <property type="match status" value="1"/>
</dbReference>
<evidence type="ECO:0000313" key="9">
    <source>
        <dbReference type="Proteomes" id="UP000095280"/>
    </source>
</evidence>
<feature type="binding site" evidence="6">
    <location>
        <position position="229"/>
    </location>
    <ligand>
        <name>Na(+)</name>
        <dbReference type="ChEBI" id="CHEBI:29101"/>
        <label>1</label>
    </ligand>
</feature>
<feature type="transmembrane region" description="Helical" evidence="8">
    <location>
        <begin position="258"/>
        <end position="282"/>
    </location>
</feature>
<feature type="transmembrane region" description="Helical" evidence="8">
    <location>
        <begin position="33"/>
        <end position="63"/>
    </location>
</feature>
<feature type="binding site" evidence="6">
    <location>
        <position position="25"/>
    </location>
    <ligand>
        <name>Na(+)</name>
        <dbReference type="ChEBI" id="CHEBI:29101"/>
        <label>1</label>
    </ligand>
</feature>
<feature type="binding site" evidence="6">
    <location>
        <position position="283"/>
    </location>
    <ligand>
        <name>Na(+)</name>
        <dbReference type="ChEBI" id="CHEBI:29101"/>
        <label>1</label>
    </ligand>
</feature>
<dbReference type="InterPro" id="IPR037272">
    <property type="entry name" value="SNS_sf"/>
</dbReference>
<dbReference type="GO" id="GO:0035725">
    <property type="term" value="P:sodium ion transmembrane transport"/>
    <property type="evidence" value="ECO:0007669"/>
    <property type="project" value="TreeGrafter"/>
</dbReference>
<feature type="binding site" evidence="6">
    <location>
        <position position="29"/>
    </location>
    <ligand>
        <name>Na(+)</name>
        <dbReference type="ChEBI" id="CHEBI:29101"/>
        <label>1</label>
    </ligand>
</feature>
<name>A0A1I8F7U1_9PLAT</name>
<evidence type="ECO:0000256" key="6">
    <source>
        <dbReference type="PIRSR" id="PIRSR600175-1"/>
    </source>
</evidence>
<dbReference type="WBParaSite" id="maker-unitig_23828-snap-gene-0.3-mRNA-1">
    <property type="protein sequence ID" value="maker-unitig_23828-snap-gene-0.3-mRNA-1"/>
    <property type="gene ID" value="maker-unitig_23828-snap-gene-0.3"/>
</dbReference>
<evidence type="ECO:0000313" key="10">
    <source>
        <dbReference type="WBParaSite" id="maker-unitig_23828-snap-gene-0.3-mRNA-1"/>
    </source>
</evidence>
<keyword evidence="9" id="KW-1185">Reference proteome</keyword>
<accession>A0A1I8F7U1</accession>
<dbReference type="InterPro" id="IPR000175">
    <property type="entry name" value="Na/ntran_symport"/>
</dbReference>
<comment type="subcellular location">
    <subcellularLocation>
        <location evidence="1">Membrane</location>
        <topology evidence="1">Multi-pass membrane protein</topology>
    </subcellularLocation>
</comment>
<evidence type="ECO:0000256" key="1">
    <source>
        <dbReference type="ARBA" id="ARBA00004141"/>
    </source>
</evidence>
<evidence type="ECO:0000256" key="3">
    <source>
        <dbReference type="ARBA" id="ARBA00022692"/>
    </source>
</evidence>
<comment type="similarity">
    <text evidence="7">Belongs to the sodium:neurotransmitter symporter (SNF) (TC 2.A.22) family.</text>
</comment>
<reference evidence="10" key="1">
    <citation type="submission" date="2016-11" db="UniProtKB">
        <authorList>
            <consortium name="WormBaseParasite"/>
        </authorList>
    </citation>
    <scope>IDENTIFICATION</scope>
</reference>
<keyword evidence="6" id="KW-0479">Metal-binding</keyword>
<evidence type="ECO:0000256" key="8">
    <source>
        <dbReference type="SAM" id="Phobius"/>
    </source>
</evidence>
<dbReference type="SUPFAM" id="SSF161070">
    <property type="entry name" value="SNF-like"/>
    <property type="match status" value="1"/>
</dbReference>
<dbReference type="GO" id="GO:0046872">
    <property type="term" value="F:metal ion binding"/>
    <property type="evidence" value="ECO:0007669"/>
    <property type="project" value="UniProtKB-KW"/>
</dbReference>
<dbReference type="PANTHER" id="PTHR11616">
    <property type="entry name" value="SODIUM/CHLORIDE DEPENDENT TRANSPORTER"/>
    <property type="match status" value="1"/>
</dbReference>
<dbReference type="GO" id="GO:0005886">
    <property type="term" value="C:plasma membrane"/>
    <property type="evidence" value="ECO:0007669"/>
    <property type="project" value="TreeGrafter"/>
</dbReference>
<dbReference type="PROSITE" id="PS00610">
    <property type="entry name" value="NA_NEUROTRAN_SYMP_1"/>
    <property type="match status" value="1"/>
</dbReference>
<dbReference type="AlphaFoldDB" id="A0A1I8F7U1"/>
<feature type="transmembrane region" description="Helical" evidence="8">
    <location>
        <begin position="112"/>
        <end position="131"/>
    </location>
</feature>
<keyword evidence="5 8" id="KW-0472">Membrane</keyword>
<feature type="binding site" evidence="6">
    <location>
        <position position="280"/>
    </location>
    <ligand>
        <name>Na(+)</name>
        <dbReference type="ChEBI" id="CHEBI:29101"/>
        <label>1</label>
    </ligand>
</feature>
<keyword evidence="6" id="KW-0915">Sodium</keyword>
<dbReference type="PRINTS" id="PR00176">
    <property type="entry name" value="NANEUSMPORT"/>
</dbReference>
<keyword evidence="3 7" id="KW-0812">Transmembrane</keyword>
<feature type="binding site" evidence="6">
    <location>
        <position position="22"/>
    </location>
    <ligand>
        <name>Na(+)</name>
        <dbReference type="ChEBI" id="CHEBI:29101"/>
        <label>1</label>
    </ligand>
</feature>
<evidence type="ECO:0000256" key="4">
    <source>
        <dbReference type="ARBA" id="ARBA00022989"/>
    </source>
</evidence>
<protein>
    <recommendedName>
        <fullName evidence="7">Transporter</fullName>
    </recommendedName>
</protein>